<dbReference type="Pfam" id="PF12833">
    <property type="entry name" value="HTH_18"/>
    <property type="match status" value="1"/>
</dbReference>
<keyword evidence="1" id="KW-0963">Cytoplasm</keyword>
<organism evidence="6 7">
    <name type="scientific">Paenibacillus chartarius</name>
    <dbReference type="NCBI Taxonomy" id="747481"/>
    <lineage>
        <taxon>Bacteria</taxon>
        <taxon>Bacillati</taxon>
        <taxon>Bacillota</taxon>
        <taxon>Bacilli</taxon>
        <taxon>Bacillales</taxon>
        <taxon>Paenibacillaceae</taxon>
        <taxon>Paenibacillus</taxon>
    </lineage>
</organism>
<accession>A0ABV6DGK6</accession>
<dbReference type="InterPro" id="IPR018060">
    <property type="entry name" value="HTH_AraC"/>
</dbReference>
<proteinExistence type="predicted"/>
<dbReference type="EMBL" id="JBHLWN010000022">
    <property type="protein sequence ID" value="MFC0211727.1"/>
    <property type="molecule type" value="Genomic_DNA"/>
</dbReference>
<name>A0ABV6DGK6_9BACL</name>
<dbReference type="Gene3D" id="2.60.120.10">
    <property type="entry name" value="Jelly Rolls"/>
    <property type="match status" value="1"/>
</dbReference>
<keyword evidence="2" id="KW-0805">Transcription regulation</keyword>
<evidence type="ECO:0000256" key="4">
    <source>
        <dbReference type="ARBA" id="ARBA00023163"/>
    </source>
</evidence>
<dbReference type="Proteomes" id="UP001589776">
    <property type="component" value="Unassembled WGS sequence"/>
</dbReference>
<protein>
    <submittedName>
        <fullName evidence="6">Helix-turn-helix domain-containing protein</fullName>
    </submittedName>
</protein>
<dbReference type="InterPro" id="IPR020449">
    <property type="entry name" value="Tscrpt_reg_AraC-type_HTH"/>
</dbReference>
<dbReference type="PANTHER" id="PTHR46796:SF13">
    <property type="entry name" value="HTH-TYPE TRANSCRIPTIONAL ACTIVATOR RHAS"/>
    <property type="match status" value="1"/>
</dbReference>
<dbReference type="SMART" id="SM00342">
    <property type="entry name" value="HTH_ARAC"/>
    <property type="match status" value="1"/>
</dbReference>
<evidence type="ECO:0000256" key="2">
    <source>
        <dbReference type="ARBA" id="ARBA00023015"/>
    </source>
</evidence>
<evidence type="ECO:0000313" key="6">
    <source>
        <dbReference type="EMBL" id="MFC0211727.1"/>
    </source>
</evidence>
<gene>
    <name evidence="6" type="ORF">ACFFK0_04540</name>
</gene>
<dbReference type="PROSITE" id="PS01124">
    <property type="entry name" value="HTH_ARAC_FAMILY_2"/>
    <property type="match status" value="1"/>
</dbReference>
<reference evidence="6 7" key="1">
    <citation type="submission" date="2024-09" db="EMBL/GenBank/DDBJ databases">
        <authorList>
            <person name="Sun Q."/>
            <person name="Mori K."/>
        </authorList>
    </citation>
    <scope>NUCLEOTIDE SEQUENCE [LARGE SCALE GENOMIC DNA]</scope>
    <source>
        <strain evidence="6 7">CCM 7759</strain>
    </source>
</reference>
<keyword evidence="7" id="KW-1185">Reference proteome</keyword>
<dbReference type="InterPro" id="IPR037923">
    <property type="entry name" value="HTH-like"/>
</dbReference>
<dbReference type="InterPro" id="IPR014710">
    <property type="entry name" value="RmlC-like_jellyroll"/>
</dbReference>
<keyword evidence="4" id="KW-0804">Transcription</keyword>
<dbReference type="Gene3D" id="1.10.10.60">
    <property type="entry name" value="Homeodomain-like"/>
    <property type="match status" value="2"/>
</dbReference>
<evidence type="ECO:0000313" key="7">
    <source>
        <dbReference type="Proteomes" id="UP001589776"/>
    </source>
</evidence>
<dbReference type="SUPFAM" id="SSF51215">
    <property type="entry name" value="Regulatory protein AraC"/>
    <property type="match status" value="1"/>
</dbReference>
<comment type="caution">
    <text evidence="6">The sequence shown here is derived from an EMBL/GenBank/DDBJ whole genome shotgun (WGS) entry which is preliminary data.</text>
</comment>
<dbReference type="Pfam" id="PF02311">
    <property type="entry name" value="AraC_binding"/>
    <property type="match status" value="1"/>
</dbReference>
<evidence type="ECO:0000256" key="1">
    <source>
        <dbReference type="ARBA" id="ARBA00022490"/>
    </source>
</evidence>
<dbReference type="PANTHER" id="PTHR46796">
    <property type="entry name" value="HTH-TYPE TRANSCRIPTIONAL ACTIVATOR RHAS-RELATED"/>
    <property type="match status" value="1"/>
</dbReference>
<sequence length="294" mass="32983">MQPRTMTEDHHEYLEIRHFTPTDFEKAGPAWPIRIGHNRAKPNYHIGPRTSPFYYLLFVLEGAGRFVQGGAGYPLRSGDMFGLFPHVTHEYITEPDEPLRKIFFAFDGSGAPHLLERIGLTASKPHAAGALRPEVVQQMWTFLDAAASPNMSDLMRLSHMYGIFDKLSEWSSHPADNGHKSAAWLQIGKEYMDIHFGEGITVEHVAAHVGVDRSHFTKRFRLKHGMAPVQYLQQLKMTEAKRLLGQTGYTVAEIAGSVGYPDLFSFSKAFKKRVGLSPAAYREAERGKRGSAAD</sequence>
<evidence type="ECO:0000256" key="3">
    <source>
        <dbReference type="ARBA" id="ARBA00023125"/>
    </source>
</evidence>
<dbReference type="InterPro" id="IPR050204">
    <property type="entry name" value="AraC_XylS_family_regulators"/>
</dbReference>
<dbReference type="PRINTS" id="PR00032">
    <property type="entry name" value="HTHARAC"/>
</dbReference>
<dbReference type="InterPro" id="IPR003313">
    <property type="entry name" value="AraC-bd"/>
</dbReference>
<feature type="domain" description="HTH araC/xylS-type" evidence="5">
    <location>
        <begin position="186"/>
        <end position="284"/>
    </location>
</feature>
<keyword evidence="3" id="KW-0238">DNA-binding</keyword>
<dbReference type="RefSeq" id="WP_377468716.1">
    <property type="nucleotide sequence ID" value="NZ_JBHLWN010000022.1"/>
</dbReference>
<dbReference type="InterPro" id="IPR009057">
    <property type="entry name" value="Homeodomain-like_sf"/>
</dbReference>
<evidence type="ECO:0000259" key="5">
    <source>
        <dbReference type="PROSITE" id="PS01124"/>
    </source>
</evidence>
<dbReference type="SUPFAM" id="SSF46689">
    <property type="entry name" value="Homeodomain-like"/>
    <property type="match status" value="2"/>
</dbReference>